<dbReference type="PANTHER" id="PTHR19211:SF14">
    <property type="entry name" value="ATP-BINDING CASSETTE SUB-FAMILY F MEMBER 1"/>
    <property type="match status" value="1"/>
</dbReference>
<dbReference type="Proteomes" id="UP000178254">
    <property type="component" value="Unassembled WGS sequence"/>
</dbReference>
<evidence type="ECO:0000256" key="2">
    <source>
        <dbReference type="ARBA" id="ARBA00022741"/>
    </source>
</evidence>
<keyword evidence="1" id="KW-0677">Repeat</keyword>
<dbReference type="PROSITE" id="PS50893">
    <property type="entry name" value="ABC_TRANSPORTER_2"/>
    <property type="match status" value="1"/>
</dbReference>
<dbReference type="InterPro" id="IPR003439">
    <property type="entry name" value="ABC_transporter-like_ATP-bd"/>
</dbReference>
<evidence type="ECO:0000256" key="3">
    <source>
        <dbReference type="ARBA" id="ARBA00022840"/>
    </source>
</evidence>
<dbReference type="InterPro" id="IPR050611">
    <property type="entry name" value="ABCF"/>
</dbReference>
<dbReference type="STRING" id="1798709.A2538_04305"/>
<evidence type="ECO:0000256" key="4">
    <source>
        <dbReference type="SAM" id="Coils"/>
    </source>
</evidence>
<dbReference type="AlphaFoldDB" id="A0A1F6PEP1"/>
<sequence length="486" mass="54173">MKFMAENIILRFENVTFEYAERKPILDEVSFGVHKNAKITLMGQNGAGKSTIFKLIKGELKPTTGKVFITDDASIATAQQIVDKADLELTIEEYFGKSFLEVPGNIKSQISKVMNAVNLTMPIERKIGDLSGGQQARVLLAYALIQNPDILLLDEPTNNLDKDGIDHLIQFLVMYEKTVIVISHDADFLNCFTEGVVYLDVFTKKIETYVGDYFSVCEEINSRIEREIKKNAQLEKEILDNKEKVNFFANKGGKMRKLASKLKEEITELEDNKVAVRREDKTIREFTIPSQGIVGNVVTIKSVKIIKNHEPIKVETDIVLRQRGRLIISGPNGIGKSTLLRALVDGASDGAVILKDTRVGYYSQDFATLDYNQTVFDSLQSVLSDGVDTQELRSVAAGFLITGELMGLKISQLSEGQKGLLSFARLVLMKPGLLVLDEPTNHINFRHIPVIAEAINNFDGAIILISHMPGFVKEIKFDSELDLGKL</sequence>
<evidence type="ECO:0000313" key="7">
    <source>
        <dbReference type="Proteomes" id="UP000178254"/>
    </source>
</evidence>
<dbReference type="SMART" id="SM00382">
    <property type="entry name" value="AAA"/>
    <property type="match status" value="2"/>
</dbReference>
<gene>
    <name evidence="6" type="ORF">A2538_04305</name>
</gene>
<keyword evidence="2" id="KW-0547">Nucleotide-binding</keyword>
<dbReference type="CDD" id="cd03221">
    <property type="entry name" value="ABCF_EF-3"/>
    <property type="match status" value="1"/>
</dbReference>
<dbReference type="InterPro" id="IPR003593">
    <property type="entry name" value="AAA+_ATPase"/>
</dbReference>
<dbReference type="GO" id="GO:0016887">
    <property type="term" value="F:ATP hydrolysis activity"/>
    <property type="evidence" value="ECO:0007669"/>
    <property type="project" value="InterPro"/>
</dbReference>
<dbReference type="EMBL" id="MFRE01000006">
    <property type="protein sequence ID" value="OGH94627.1"/>
    <property type="molecule type" value="Genomic_DNA"/>
</dbReference>
<proteinExistence type="predicted"/>
<evidence type="ECO:0000256" key="1">
    <source>
        <dbReference type="ARBA" id="ARBA00022737"/>
    </source>
</evidence>
<dbReference type="SUPFAM" id="SSF52540">
    <property type="entry name" value="P-loop containing nucleoside triphosphate hydrolases"/>
    <property type="match status" value="2"/>
</dbReference>
<keyword evidence="4" id="KW-0175">Coiled coil</keyword>
<name>A0A1F6PEP1_9BACT</name>
<protein>
    <recommendedName>
        <fullName evidence="5">ABC transporter domain-containing protein</fullName>
    </recommendedName>
</protein>
<evidence type="ECO:0000313" key="6">
    <source>
        <dbReference type="EMBL" id="OGH94627.1"/>
    </source>
</evidence>
<comment type="caution">
    <text evidence="6">The sequence shown here is derived from an EMBL/GenBank/DDBJ whole genome shotgun (WGS) entry which is preliminary data.</text>
</comment>
<dbReference type="Gene3D" id="3.40.50.300">
    <property type="entry name" value="P-loop containing nucleotide triphosphate hydrolases"/>
    <property type="match status" value="2"/>
</dbReference>
<dbReference type="GO" id="GO:0005524">
    <property type="term" value="F:ATP binding"/>
    <property type="evidence" value="ECO:0007669"/>
    <property type="project" value="UniProtKB-KW"/>
</dbReference>
<dbReference type="PANTHER" id="PTHR19211">
    <property type="entry name" value="ATP-BINDING TRANSPORT PROTEIN-RELATED"/>
    <property type="match status" value="1"/>
</dbReference>
<keyword evidence="3" id="KW-0067">ATP-binding</keyword>
<reference evidence="6 7" key="1">
    <citation type="journal article" date="2016" name="Nat. Commun.">
        <title>Thousands of microbial genomes shed light on interconnected biogeochemical processes in an aquifer system.</title>
        <authorList>
            <person name="Anantharaman K."/>
            <person name="Brown C.T."/>
            <person name="Hug L.A."/>
            <person name="Sharon I."/>
            <person name="Castelle C.J."/>
            <person name="Probst A.J."/>
            <person name="Thomas B.C."/>
            <person name="Singh A."/>
            <person name="Wilkins M.J."/>
            <person name="Karaoz U."/>
            <person name="Brodie E.L."/>
            <person name="Williams K.H."/>
            <person name="Hubbard S.S."/>
            <person name="Banfield J.F."/>
        </authorList>
    </citation>
    <scope>NUCLEOTIDE SEQUENCE [LARGE SCALE GENOMIC DNA]</scope>
</reference>
<evidence type="ECO:0000259" key="5">
    <source>
        <dbReference type="PROSITE" id="PS50893"/>
    </source>
</evidence>
<feature type="coiled-coil region" evidence="4">
    <location>
        <begin position="217"/>
        <end position="279"/>
    </location>
</feature>
<organism evidence="6 7">
    <name type="scientific">Candidatus Magasanikbacteria bacterium RIFOXYD2_FULL_41_14</name>
    <dbReference type="NCBI Taxonomy" id="1798709"/>
    <lineage>
        <taxon>Bacteria</taxon>
        <taxon>Candidatus Magasanikiibacteriota</taxon>
    </lineage>
</organism>
<feature type="domain" description="ABC transporter" evidence="5">
    <location>
        <begin position="10"/>
        <end position="226"/>
    </location>
</feature>
<accession>A0A1F6PEP1</accession>
<dbReference type="InterPro" id="IPR027417">
    <property type="entry name" value="P-loop_NTPase"/>
</dbReference>
<dbReference type="Pfam" id="PF00005">
    <property type="entry name" value="ABC_tran"/>
    <property type="match status" value="2"/>
</dbReference>